<dbReference type="EMBL" id="JAYMYS010000001">
    <property type="protein sequence ID" value="KAK7411189.1"/>
    <property type="molecule type" value="Genomic_DNA"/>
</dbReference>
<dbReference type="GO" id="GO:0006412">
    <property type="term" value="P:translation"/>
    <property type="evidence" value="ECO:0007669"/>
    <property type="project" value="InterPro"/>
</dbReference>
<comment type="caution">
    <text evidence="3">The sequence shown here is derived from an EMBL/GenBank/DDBJ whole genome shotgun (WGS) entry which is preliminary data.</text>
</comment>
<sequence>MDFRENLFRRWQGYGESAYESAVGLLLCEVLVMVEMWVRRWTTVTTQLVLTFDREDERVVVEPCLHDEPVTARKVMPLTKKEIVVLMTEKGRVEREQDLLKEAKALRTACTDFEGENSHLVAEVERFEESFRRCFDGCVQVCEWEKRELMERVASMNTKFVVVNQEVTHLEDEVRAARSAMVEVEEELKKTKIEMPEFFTQSVFIWKYLCLLNWRSDVLNPNYVSTWMTGEREWQSQLGWRSTFDRMKYIYGRIVNIEYDPNRNAYICLIHYGDGIGVCVLSSFEKRSGQQFSAHGTCLALKLKKWVEKARTWSRY</sequence>
<reference evidence="3 4" key="1">
    <citation type="submission" date="2024-01" db="EMBL/GenBank/DDBJ databases">
        <title>The genomes of 5 underutilized Papilionoideae crops provide insights into root nodulation and disease resistanc.</title>
        <authorList>
            <person name="Jiang F."/>
        </authorList>
    </citation>
    <scope>NUCLEOTIDE SEQUENCE [LARGE SCALE GENOMIC DNA]</scope>
    <source>
        <strain evidence="3">DUOXIRENSHENG_FW03</strain>
        <tissue evidence="3">Leaves</tissue>
    </source>
</reference>
<evidence type="ECO:0000313" key="4">
    <source>
        <dbReference type="Proteomes" id="UP001386955"/>
    </source>
</evidence>
<evidence type="ECO:0000259" key="2">
    <source>
        <dbReference type="Pfam" id="PF00181"/>
    </source>
</evidence>
<organism evidence="3 4">
    <name type="scientific">Psophocarpus tetragonolobus</name>
    <name type="common">Winged bean</name>
    <name type="synonym">Dolichos tetragonolobus</name>
    <dbReference type="NCBI Taxonomy" id="3891"/>
    <lineage>
        <taxon>Eukaryota</taxon>
        <taxon>Viridiplantae</taxon>
        <taxon>Streptophyta</taxon>
        <taxon>Embryophyta</taxon>
        <taxon>Tracheophyta</taxon>
        <taxon>Spermatophyta</taxon>
        <taxon>Magnoliopsida</taxon>
        <taxon>eudicotyledons</taxon>
        <taxon>Gunneridae</taxon>
        <taxon>Pentapetalae</taxon>
        <taxon>rosids</taxon>
        <taxon>fabids</taxon>
        <taxon>Fabales</taxon>
        <taxon>Fabaceae</taxon>
        <taxon>Papilionoideae</taxon>
        <taxon>50 kb inversion clade</taxon>
        <taxon>NPAAA clade</taxon>
        <taxon>indigoferoid/millettioid clade</taxon>
        <taxon>Phaseoleae</taxon>
        <taxon>Psophocarpus</taxon>
    </lineage>
</organism>
<proteinExistence type="predicted"/>
<name>A0AAN9T1L6_PSOTE</name>
<dbReference type="Pfam" id="PF00181">
    <property type="entry name" value="Ribosomal_L2_N"/>
    <property type="match status" value="1"/>
</dbReference>
<feature type="domain" description="Large ribosomal subunit protein uL2 RNA-binding" evidence="2">
    <location>
        <begin position="246"/>
        <end position="283"/>
    </location>
</feature>
<keyword evidence="1" id="KW-0175">Coiled coil</keyword>
<protein>
    <recommendedName>
        <fullName evidence="2">Large ribosomal subunit protein uL2 RNA-binding domain-containing protein</fullName>
    </recommendedName>
</protein>
<dbReference type="GO" id="GO:0005840">
    <property type="term" value="C:ribosome"/>
    <property type="evidence" value="ECO:0007669"/>
    <property type="project" value="InterPro"/>
</dbReference>
<dbReference type="SUPFAM" id="SSF50249">
    <property type="entry name" value="Nucleic acid-binding proteins"/>
    <property type="match status" value="1"/>
</dbReference>
<dbReference type="InterPro" id="IPR012340">
    <property type="entry name" value="NA-bd_OB-fold"/>
</dbReference>
<feature type="coiled-coil region" evidence="1">
    <location>
        <begin position="167"/>
        <end position="194"/>
    </location>
</feature>
<evidence type="ECO:0000256" key="1">
    <source>
        <dbReference type="SAM" id="Coils"/>
    </source>
</evidence>
<dbReference type="Gene3D" id="2.40.50.140">
    <property type="entry name" value="Nucleic acid-binding proteins"/>
    <property type="match status" value="1"/>
</dbReference>
<dbReference type="GO" id="GO:0003735">
    <property type="term" value="F:structural constituent of ribosome"/>
    <property type="evidence" value="ECO:0007669"/>
    <property type="project" value="InterPro"/>
</dbReference>
<keyword evidence="4" id="KW-1185">Reference proteome</keyword>
<accession>A0AAN9T1L6</accession>
<dbReference type="AlphaFoldDB" id="A0AAN9T1L6"/>
<gene>
    <name evidence="3" type="ORF">VNO78_02621</name>
</gene>
<evidence type="ECO:0000313" key="3">
    <source>
        <dbReference type="EMBL" id="KAK7411189.1"/>
    </source>
</evidence>
<dbReference type="InterPro" id="IPR022666">
    <property type="entry name" value="Ribosomal_uL2_RNA-bd_dom"/>
</dbReference>
<dbReference type="Proteomes" id="UP001386955">
    <property type="component" value="Unassembled WGS sequence"/>
</dbReference>